<keyword evidence="6" id="KW-1185">Reference proteome</keyword>
<dbReference type="InterPro" id="IPR036388">
    <property type="entry name" value="WH-like_DNA-bd_sf"/>
</dbReference>
<comment type="caution">
    <text evidence="5">The sequence shown here is derived from an EMBL/GenBank/DDBJ whole genome shotgun (WGS) entry which is preliminary data.</text>
</comment>
<dbReference type="RefSeq" id="WP_165270296.1">
    <property type="nucleotide sequence ID" value="NZ_JAALLS010000020.1"/>
</dbReference>
<dbReference type="GO" id="GO:0003700">
    <property type="term" value="F:DNA-binding transcription factor activity"/>
    <property type="evidence" value="ECO:0007669"/>
    <property type="project" value="InterPro"/>
</dbReference>
<dbReference type="PANTHER" id="PTHR42756">
    <property type="entry name" value="TRANSCRIPTIONAL REGULATOR, MARR"/>
    <property type="match status" value="1"/>
</dbReference>
<accession>A0A6M1T5V5</accession>
<dbReference type="PROSITE" id="PS50995">
    <property type="entry name" value="HTH_MARR_2"/>
    <property type="match status" value="1"/>
</dbReference>
<dbReference type="Proteomes" id="UP000479132">
    <property type="component" value="Unassembled WGS sequence"/>
</dbReference>
<dbReference type="AlphaFoldDB" id="A0A6M1T5V5"/>
<gene>
    <name evidence="5" type="ORF">G3569_14155</name>
</gene>
<reference evidence="5 6" key="1">
    <citation type="submission" date="2020-02" db="EMBL/GenBank/DDBJ databases">
        <title>Aliifodinibius halophilus 2W32, complete genome.</title>
        <authorList>
            <person name="Li Y."/>
            <person name="Wu S."/>
        </authorList>
    </citation>
    <scope>NUCLEOTIDE SEQUENCE [LARGE SCALE GENOMIC DNA]</scope>
    <source>
        <strain evidence="5 6">2W32</strain>
    </source>
</reference>
<sequence>MAKQIPDILDDAIGFNIYRVALLFRNELQQALSEYNLTPEQWQVMQTLWSTDEALNQNDIAHLTLKDKHNISRMLARMESNGWIQRSRDPKDGRAYIIESTQQAKAKRGEVRGKLLGHFSTIFDIADEQELDQLLQTLKKFRHRLNDKPE</sequence>
<dbReference type="GO" id="GO:0003677">
    <property type="term" value="F:DNA binding"/>
    <property type="evidence" value="ECO:0007669"/>
    <property type="project" value="UniProtKB-KW"/>
</dbReference>
<dbReference type="PROSITE" id="PS01117">
    <property type="entry name" value="HTH_MARR_1"/>
    <property type="match status" value="1"/>
</dbReference>
<protein>
    <submittedName>
        <fullName evidence="5">MarR family transcriptional regulator</fullName>
    </submittedName>
</protein>
<keyword evidence="3" id="KW-0804">Transcription</keyword>
<dbReference type="Gene3D" id="1.10.10.10">
    <property type="entry name" value="Winged helix-like DNA-binding domain superfamily/Winged helix DNA-binding domain"/>
    <property type="match status" value="1"/>
</dbReference>
<name>A0A6M1T5V5_9BACT</name>
<proteinExistence type="predicted"/>
<evidence type="ECO:0000313" key="6">
    <source>
        <dbReference type="Proteomes" id="UP000479132"/>
    </source>
</evidence>
<evidence type="ECO:0000256" key="3">
    <source>
        <dbReference type="ARBA" id="ARBA00023163"/>
    </source>
</evidence>
<dbReference type="InterPro" id="IPR036390">
    <property type="entry name" value="WH_DNA-bd_sf"/>
</dbReference>
<organism evidence="5 6">
    <name type="scientific">Fodinibius halophilus</name>
    <dbReference type="NCBI Taxonomy" id="1736908"/>
    <lineage>
        <taxon>Bacteria</taxon>
        <taxon>Pseudomonadati</taxon>
        <taxon>Balneolota</taxon>
        <taxon>Balneolia</taxon>
        <taxon>Balneolales</taxon>
        <taxon>Balneolaceae</taxon>
        <taxon>Fodinibius</taxon>
    </lineage>
</organism>
<dbReference type="SMART" id="SM00347">
    <property type="entry name" value="HTH_MARR"/>
    <property type="match status" value="1"/>
</dbReference>
<dbReference type="EMBL" id="JAALLS010000020">
    <property type="protein sequence ID" value="NGP89497.1"/>
    <property type="molecule type" value="Genomic_DNA"/>
</dbReference>
<feature type="domain" description="HTH marR-type" evidence="4">
    <location>
        <begin position="10"/>
        <end position="143"/>
    </location>
</feature>
<dbReference type="Pfam" id="PF01047">
    <property type="entry name" value="MarR"/>
    <property type="match status" value="1"/>
</dbReference>
<dbReference type="InterPro" id="IPR023187">
    <property type="entry name" value="Tscrpt_reg_MarR-type_CS"/>
</dbReference>
<evidence type="ECO:0000313" key="5">
    <source>
        <dbReference type="EMBL" id="NGP89497.1"/>
    </source>
</evidence>
<dbReference type="SUPFAM" id="SSF46785">
    <property type="entry name" value="Winged helix' DNA-binding domain"/>
    <property type="match status" value="1"/>
</dbReference>
<dbReference type="PANTHER" id="PTHR42756:SF1">
    <property type="entry name" value="TRANSCRIPTIONAL REPRESSOR OF EMRAB OPERON"/>
    <property type="match status" value="1"/>
</dbReference>
<keyword evidence="2" id="KW-0238">DNA-binding</keyword>
<evidence type="ECO:0000256" key="2">
    <source>
        <dbReference type="ARBA" id="ARBA00023125"/>
    </source>
</evidence>
<keyword evidence="1" id="KW-0805">Transcription regulation</keyword>
<evidence type="ECO:0000259" key="4">
    <source>
        <dbReference type="PROSITE" id="PS50995"/>
    </source>
</evidence>
<dbReference type="InterPro" id="IPR000835">
    <property type="entry name" value="HTH_MarR-typ"/>
</dbReference>
<evidence type="ECO:0000256" key="1">
    <source>
        <dbReference type="ARBA" id="ARBA00023015"/>
    </source>
</evidence>